<evidence type="ECO:0000313" key="3">
    <source>
        <dbReference type="EMBL" id="MDQ0496601.1"/>
    </source>
</evidence>
<evidence type="ECO:0000313" key="4">
    <source>
        <dbReference type="Proteomes" id="UP001242811"/>
    </source>
</evidence>
<dbReference type="PANTHER" id="PTHR34582">
    <property type="entry name" value="UPF0702 TRANSMEMBRANE PROTEIN YCAP"/>
    <property type="match status" value="1"/>
</dbReference>
<dbReference type="EMBL" id="JAUSWA010000039">
    <property type="protein sequence ID" value="MDQ0496601.1"/>
    <property type="molecule type" value="Genomic_DNA"/>
</dbReference>
<dbReference type="InterPro" id="IPR048454">
    <property type="entry name" value="YetF_N"/>
</dbReference>
<dbReference type="PANTHER" id="PTHR34582:SF7">
    <property type="entry name" value="UPF0702 TRANSMEMBRANE PROTEIN YDFS"/>
    <property type="match status" value="1"/>
</dbReference>
<organism evidence="3 4">
    <name type="scientific">Paenibacillus brasilensis</name>
    <dbReference type="NCBI Taxonomy" id="128574"/>
    <lineage>
        <taxon>Bacteria</taxon>
        <taxon>Bacillati</taxon>
        <taxon>Bacillota</taxon>
        <taxon>Bacilli</taxon>
        <taxon>Bacillales</taxon>
        <taxon>Paenibacillaceae</taxon>
        <taxon>Paenibacillus</taxon>
    </lineage>
</organism>
<dbReference type="RefSeq" id="WP_244316111.1">
    <property type="nucleotide sequence ID" value="NZ_CP045298.1"/>
</dbReference>
<reference evidence="3 4" key="1">
    <citation type="submission" date="2023-07" db="EMBL/GenBank/DDBJ databases">
        <title>Genomic Encyclopedia of Type Strains, Phase IV (KMG-IV): sequencing the most valuable type-strain genomes for metagenomic binning, comparative biology and taxonomic classification.</title>
        <authorList>
            <person name="Goeker M."/>
        </authorList>
    </citation>
    <scope>NUCLEOTIDE SEQUENCE [LARGE SCALE GENOMIC DNA]</scope>
    <source>
        <strain evidence="3 4">DSM 14914</strain>
    </source>
</reference>
<evidence type="ECO:0000259" key="2">
    <source>
        <dbReference type="Pfam" id="PF20730"/>
    </source>
</evidence>
<name>A0ABU0L5S2_9BACL</name>
<accession>A0ABU0L5S2</accession>
<protein>
    <submittedName>
        <fullName evidence="3">Uncharacterized membrane protein YcaP (DUF421 family)</fullName>
    </submittedName>
</protein>
<sequence>MDDIVILIKSFSAFVILMLIARILEKQTLSNMNFHEFVGAVILGAMGANFAFNEKIQVVHLLIALSVFTITSFVLSKLFLKFRNFKMRTEGTPAVLIDFKPTASPERDFLI</sequence>
<dbReference type="Proteomes" id="UP001242811">
    <property type="component" value="Unassembled WGS sequence"/>
</dbReference>
<keyword evidence="1" id="KW-0812">Transmembrane</keyword>
<gene>
    <name evidence="3" type="ORF">QOZ95_004791</name>
</gene>
<feature type="domain" description="YetF-like N-terminal transmembrane" evidence="2">
    <location>
        <begin position="6"/>
        <end position="75"/>
    </location>
</feature>
<keyword evidence="1" id="KW-0472">Membrane</keyword>
<comment type="caution">
    <text evidence="3">The sequence shown here is derived from an EMBL/GenBank/DDBJ whole genome shotgun (WGS) entry which is preliminary data.</text>
</comment>
<feature type="transmembrane region" description="Helical" evidence="1">
    <location>
        <begin position="6"/>
        <end position="24"/>
    </location>
</feature>
<evidence type="ECO:0000256" key="1">
    <source>
        <dbReference type="SAM" id="Phobius"/>
    </source>
</evidence>
<keyword evidence="4" id="KW-1185">Reference proteome</keyword>
<dbReference type="Pfam" id="PF20730">
    <property type="entry name" value="YetF_N"/>
    <property type="match status" value="1"/>
</dbReference>
<feature type="transmembrane region" description="Helical" evidence="1">
    <location>
        <begin position="36"/>
        <end position="52"/>
    </location>
</feature>
<feature type="transmembrane region" description="Helical" evidence="1">
    <location>
        <begin position="58"/>
        <end position="80"/>
    </location>
</feature>
<keyword evidence="1" id="KW-1133">Transmembrane helix</keyword>
<proteinExistence type="predicted"/>